<keyword evidence="2" id="KW-1133">Transmembrane helix</keyword>
<name>A0A1F6FSR7_9BACT</name>
<feature type="region of interest" description="Disordered" evidence="1">
    <location>
        <begin position="1"/>
        <end position="34"/>
    </location>
</feature>
<evidence type="ECO:0000313" key="3">
    <source>
        <dbReference type="EMBL" id="OGG88902.1"/>
    </source>
</evidence>
<comment type="caution">
    <text evidence="3">The sequence shown here is derived from an EMBL/GenBank/DDBJ whole genome shotgun (WGS) entry which is preliminary data.</text>
</comment>
<organism evidence="3 4">
    <name type="scientific">Candidatus Kaiserbacteria bacterium RIFOXYD1_FULL_42_15</name>
    <dbReference type="NCBI Taxonomy" id="1798532"/>
    <lineage>
        <taxon>Bacteria</taxon>
        <taxon>Candidatus Kaiseribacteriota</taxon>
    </lineage>
</organism>
<dbReference type="Proteomes" id="UP000179230">
    <property type="component" value="Unassembled WGS sequence"/>
</dbReference>
<protein>
    <submittedName>
        <fullName evidence="3">Uncharacterized protein</fullName>
    </submittedName>
</protein>
<keyword evidence="2" id="KW-0472">Membrane</keyword>
<feature type="transmembrane region" description="Helical" evidence="2">
    <location>
        <begin position="222"/>
        <end position="253"/>
    </location>
</feature>
<gene>
    <name evidence="3" type="ORF">A2592_00850</name>
</gene>
<feature type="region of interest" description="Disordered" evidence="1">
    <location>
        <begin position="39"/>
        <end position="58"/>
    </location>
</feature>
<keyword evidence="2" id="KW-0812">Transmembrane</keyword>
<feature type="transmembrane region" description="Helical" evidence="2">
    <location>
        <begin position="168"/>
        <end position="201"/>
    </location>
</feature>
<evidence type="ECO:0000256" key="1">
    <source>
        <dbReference type="SAM" id="MobiDB-lite"/>
    </source>
</evidence>
<dbReference type="EMBL" id="MFMT01000011">
    <property type="protein sequence ID" value="OGG88902.1"/>
    <property type="molecule type" value="Genomic_DNA"/>
</dbReference>
<sequence>MDNTDKLHPTDVRFRKERDSFKYQDGKQVPINNNGVQNVQVGTKQSPAGGFDNTDRFHPSDVRYQDQEGYDSAKYKNNQRSQYRKGATKIRQGQRRLVGLVGKKPTILKKSFLRSRAITVGVVAFSWVFWVWLIQLTFAVLLLVAMGASAAIEENWLLEQVGELVNATLALFGLDFISMTSLMFISWAMVLFLGMITLMGVGLQYKIAFLKPLSGNKTEIKYAFLLLAIVGYCIPGLNLFPWVFLWIGILILYPK</sequence>
<evidence type="ECO:0000313" key="4">
    <source>
        <dbReference type="Proteomes" id="UP000179230"/>
    </source>
</evidence>
<evidence type="ECO:0000256" key="2">
    <source>
        <dbReference type="SAM" id="Phobius"/>
    </source>
</evidence>
<feature type="transmembrane region" description="Helical" evidence="2">
    <location>
        <begin position="117"/>
        <end position="148"/>
    </location>
</feature>
<accession>A0A1F6FSR7</accession>
<dbReference type="AlphaFoldDB" id="A0A1F6FSR7"/>
<feature type="compositionally biased region" description="Basic and acidic residues" evidence="1">
    <location>
        <begin position="1"/>
        <end position="25"/>
    </location>
</feature>
<proteinExistence type="predicted"/>
<reference evidence="3 4" key="1">
    <citation type="journal article" date="2016" name="Nat. Commun.">
        <title>Thousands of microbial genomes shed light on interconnected biogeochemical processes in an aquifer system.</title>
        <authorList>
            <person name="Anantharaman K."/>
            <person name="Brown C.T."/>
            <person name="Hug L.A."/>
            <person name="Sharon I."/>
            <person name="Castelle C.J."/>
            <person name="Probst A.J."/>
            <person name="Thomas B.C."/>
            <person name="Singh A."/>
            <person name="Wilkins M.J."/>
            <person name="Karaoz U."/>
            <person name="Brodie E.L."/>
            <person name="Williams K.H."/>
            <person name="Hubbard S.S."/>
            <person name="Banfield J.F."/>
        </authorList>
    </citation>
    <scope>NUCLEOTIDE SEQUENCE [LARGE SCALE GENOMIC DNA]</scope>
</reference>